<keyword evidence="3" id="KW-0812">Transmembrane</keyword>
<dbReference type="GO" id="GO:0005886">
    <property type="term" value="C:plasma membrane"/>
    <property type="evidence" value="ECO:0007669"/>
    <property type="project" value="UniProtKB-SubCell"/>
</dbReference>
<feature type="transmembrane region" description="Helical" evidence="3">
    <location>
        <begin position="95"/>
        <end position="113"/>
    </location>
</feature>
<name>A0A6J4KH10_9BACT</name>
<evidence type="ECO:0000256" key="2">
    <source>
        <dbReference type="PIRNR" id="PIRNR016661"/>
    </source>
</evidence>
<feature type="transmembrane region" description="Helical" evidence="3">
    <location>
        <begin position="64"/>
        <end position="83"/>
    </location>
</feature>
<comment type="similarity">
    <text evidence="1 2">Belongs to the BioY family.</text>
</comment>
<feature type="transmembrane region" description="Helical" evidence="3">
    <location>
        <begin position="156"/>
        <end position="176"/>
    </location>
</feature>
<protein>
    <recommendedName>
        <fullName evidence="2">Biotin transporter</fullName>
    </recommendedName>
</protein>
<accession>A0A6J4KH10</accession>
<dbReference type="PANTHER" id="PTHR34295">
    <property type="entry name" value="BIOTIN TRANSPORTER BIOY"/>
    <property type="match status" value="1"/>
</dbReference>
<feature type="transmembrane region" description="Helical" evidence="3">
    <location>
        <begin position="12"/>
        <end position="34"/>
    </location>
</feature>
<reference evidence="4" key="1">
    <citation type="submission" date="2020-02" db="EMBL/GenBank/DDBJ databases">
        <authorList>
            <person name="Meier V. D."/>
        </authorList>
    </citation>
    <scope>NUCLEOTIDE SEQUENCE</scope>
    <source>
        <strain evidence="4">AVDCRST_MAG40</strain>
    </source>
</reference>
<dbReference type="EMBL" id="CADCTX010000172">
    <property type="protein sequence ID" value="CAA9304828.1"/>
    <property type="molecule type" value="Genomic_DNA"/>
</dbReference>
<dbReference type="InterPro" id="IPR003784">
    <property type="entry name" value="BioY"/>
</dbReference>
<gene>
    <name evidence="4" type="ORF">AVDCRST_MAG40-601</name>
</gene>
<evidence type="ECO:0000256" key="3">
    <source>
        <dbReference type="SAM" id="Phobius"/>
    </source>
</evidence>
<dbReference type="Gene3D" id="1.10.1760.20">
    <property type="match status" value="1"/>
</dbReference>
<evidence type="ECO:0000313" key="4">
    <source>
        <dbReference type="EMBL" id="CAA9304828.1"/>
    </source>
</evidence>
<dbReference type="GO" id="GO:0015225">
    <property type="term" value="F:biotin transmembrane transporter activity"/>
    <property type="evidence" value="ECO:0007669"/>
    <property type="project" value="UniProtKB-UniRule"/>
</dbReference>
<feature type="transmembrane region" description="Helical" evidence="3">
    <location>
        <begin position="40"/>
        <end position="57"/>
    </location>
</feature>
<proteinExistence type="inferred from homology"/>
<comment type="subcellular location">
    <subcellularLocation>
        <location evidence="2">Cell membrane</location>
        <topology evidence="2">Multi-pass membrane protein</topology>
    </subcellularLocation>
</comment>
<keyword evidence="2 3" id="KW-0472">Membrane</keyword>
<dbReference type="Pfam" id="PF02632">
    <property type="entry name" value="BioY"/>
    <property type="match status" value="1"/>
</dbReference>
<keyword evidence="2" id="KW-1003">Cell membrane</keyword>
<feature type="transmembrane region" description="Helical" evidence="3">
    <location>
        <begin position="125"/>
        <end position="144"/>
    </location>
</feature>
<keyword evidence="3" id="KW-1133">Transmembrane helix</keyword>
<sequence length="183" mass="18125">MSTVVVAERRSAALTAAGAVGFAVAIAAASQVAIPLPGTPVPLTLQPMLVVLAGLWLGPRAGAASMLLFLSAGAAGLPVFSPFGPPGLARLAGPTGGYLLAYPAAAFVAGALARRATGFGGRLLAAGLGFLTLFVGGVLQLGVLTGSFERAVATGFLPFVLPDAVQAVVAAVLAPVRRRAARR</sequence>
<dbReference type="PANTHER" id="PTHR34295:SF1">
    <property type="entry name" value="BIOTIN TRANSPORTER BIOY"/>
    <property type="match status" value="1"/>
</dbReference>
<keyword evidence="2" id="KW-0813">Transport</keyword>
<dbReference type="AlphaFoldDB" id="A0A6J4KH10"/>
<dbReference type="PIRSF" id="PIRSF016661">
    <property type="entry name" value="BioY"/>
    <property type="match status" value="1"/>
</dbReference>
<evidence type="ECO:0000256" key="1">
    <source>
        <dbReference type="ARBA" id="ARBA00010692"/>
    </source>
</evidence>
<organism evidence="4">
    <name type="scientific">uncultured Gemmatimonadaceae bacterium</name>
    <dbReference type="NCBI Taxonomy" id="246130"/>
    <lineage>
        <taxon>Bacteria</taxon>
        <taxon>Pseudomonadati</taxon>
        <taxon>Gemmatimonadota</taxon>
        <taxon>Gemmatimonadia</taxon>
        <taxon>Gemmatimonadales</taxon>
        <taxon>Gemmatimonadaceae</taxon>
        <taxon>environmental samples</taxon>
    </lineage>
</organism>